<name>A0A401TY84_CHIPU</name>
<feature type="non-terminal residue" evidence="2">
    <location>
        <position position="57"/>
    </location>
</feature>
<dbReference type="EMBL" id="BEZZ01216061">
    <property type="protein sequence ID" value="GCC47580.1"/>
    <property type="molecule type" value="Genomic_DNA"/>
</dbReference>
<proteinExistence type="predicted"/>
<evidence type="ECO:0000313" key="2">
    <source>
        <dbReference type="EMBL" id="GCC47580.1"/>
    </source>
</evidence>
<feature type="region of interest" description="Disordered" evidence="1">
    <location>
        <begin position="1"/>
        <end position="57"/>
    </location>
</feature>
<dbReference type="Proteomes" id="UP000287033">
    <property type="component" value="Unassembled WGS sequence"/>
</dbReference>
<dbReference type="AlphaFoldDB" id="A0A401TY84"/>
<keyword evidence="3" id="KW-1185">Reference proteome</keyword>
<gene>
    <name evidence="2" type="ORF">chiPu_0031683</name>
</gene>
<accession>A0A401TY84</accession>
<reference evidence="2 3" key="1">
    <citation type="journal article" date="2018" name="Nat. Ecol. Evol.">
        <title>Shark genomes provide insights into elasmobranch evolution and the origin of vertebrates.</title>
        <authorList>
            <person name="Hara Y"/>
            <person name="Yamaguchi K"/>
            <person name="Onimaru K"/>
            <person name="Kadota M"/>
            <person name="Koyanagi M"/>
            <person name="Keeley SD"/>
            <person name="Tatsumi K"/>
            <person name="Tanaka K"/>
            <person name="Motone F"/>
            <person name="Kageyama Y"/>
            <person name="Nozu R"/>
            <person name="Adachi N"/>
            <person name="Nishimura O"/>
            <person name="Nakagawa R"/>
            <person name="Tanegashima C"/>
            <person name="Kiyatake I"/>
            <person name="Matsumoto R"/>
            <person name="Murakumo K"/>
            <person name="Nishida K"/>
            <person name="Terakita A"/>
            <person name="Kuratani S"/>
            <person name="Sato K"/>
            <person name="Hyodo S Kuraku.S."/>
        </authorList>
    </citation>
    <scope>NUCLEOTIDE SEQUENCE [LARGE SCALE GENOMIC DNA]</scope>
</reference>
<organism evidence="2 3">
    <name type="scientific">Chiloscyllium punctatum</name>
    <name type="common">Brownbanded bambooshark</name>
    <name type="synonym">Hemiscyllium punctatum</name>
    <dbReference type="NCBI Taxonomy" id="137246"/>
    <lineage>
        <taxon>Eukaryota</taxon>
        <taxon>Metazoa</taxon>
        <taxon>Chordata</taxon>
        <taxon>Craniata</taxon>
        <taxon>Vertebrata</taxon>
        <taxon>Chondrichthyes</taxon>
        <taxon>Elasmobranchii</taxon>
        <taxon>Galeomorphii</taxon>
        <taxon>Galeoidea</taxon>
        <taxon>Orectolobiformes</taxon>
        <taxon>Hemiscylliidae</taxon>
        <taxon>Chiloscyllium</taxon>
    </lineage>
</organism>
<sequence length="57" mass="5682">MAAEAGATSGFGPGPGPGPGPGAERTLRGLKRDESGDPAAAEAKRQRLEPNLNPGEN</sequence>
<evidence type="ECO:0000313" key="3">
    <source>
        <dbReference type="Proteomes" id="UP000287033"/>
    </source>
</evidence>
<evidence type="ECO:0000256" key="1">
    <source>
        <dbReference type="SAM" id="MobiDB-lite"/>
    </source>
</evidence>
<feature type="compositionally biased region" description="Basic and acidic residues" evidence="1">
    <location>
        <begin position="25"/>
        <end position="35"/>
    </location>
</feature>
<protein>
    <submittedName>
        <fullName evidence="2">Uncharacterized protein</fullName>
    </submittedName>
</protein>
<comment type="caution">
    <text evidence="2">The sequence shown here is derived from an EMBL/GenBank/DDBJ whole genome shotgun (WGS) entry which is preliminary data.</text>
</comment>